<dbReference type="AlphaFoldDB" id="A0A5B7KJ89"/>
<gene>
    <name evidence="1" type="ORF">E2C01_100343</name>
</gene>
<sequence>MVQSVSASNSSRRMTYRQINPDFTISEVYTNKHTIKEQYKVAYTRSRLSAHSLACETGRWNRRGRGRIPLEERLSVCGQVQTEAHVITSCPLFQHLRYLHSFSNIKELFKSFPINVSCKVIYDVLSLYE</sequence>
<keyword evidence="2" id="KW-1185">Reference proteome</keyword>
<organism evidence="1 2">
    <name type="scientific">Portunus trituberculatus</name>
    <name type="common">Swimming crab</name>
    <name type="synonym">Neptunus trituberculatus</name>
    <dbReference type="NCBI Taxonomy" id="210409"/>
    <lineage>
        <taxon>Eukaryota</taxon>
        <taxon>Metazoa</taxon>
        <taxon>Ecdysozoa</taxon>
        <taxon>Arthropoda</taxon>
        <taxon>Crustacea</taxon>
        <taxon>Multicrustacea</taxon>
        <taxon>Malacostraca</taxon>
        <taxon>Eumalacostraca</taxon>
        <taxon>Eucarida</taxon>
        <taxon>Decapoda</taxon>
        <taxon>Pleocyemata</taxon>
        <taxon>Brachyura</taxon>
        <taxon>Eubrachyura</taxon>
        <taxon>Portunoidea</taxon>
        <taxon>Portunidae</taxon>
        <taxon>Portuninae</taxon>
        <taxon>Portunus</taxon>
    </lineage>
</organism>
<dbReference type="Proteomes" id="UP000324222">
    <property type="component" value="Unassembled WGS sequence"/>
</dbReference>
<comment type="caution">
    <text evidence="1">The sequence shown here is derived from an EMBL/GenBank/DDBJ whole genome shotgun (WGS) entry which is preliminary data.</text>
</comment>
<dbReference type="EMBL" id="VSRR010142083">
    <property type="protein sequence ID" value="MPD04645.1"/>
    <property type="molecule type" value="Genomic_DNA"/>
</dbReference>
<reference evidence="1 2" key="1">
    <citation type="submission" date="2019-05" db="EMBL/GenBank/DDBJ databases">
        <title>Another draft genome of Portunus trituberculatus and its Hox gene families provides insights of decapod evolution.</title>
        <authorList>
            <person name="Jeong J.-H."/>
            <person name="Song I."/>
            <person name="Kim S."/>
            <person name="Choi T."/>
            <person name="Kim D."/>
            <person name="Ryu S."/>
            <person name="Kim W."/>
        </authorList>
    </citation>
    <scope>NUCLEOTIDE SEQUENCE [LARGE SCALE GENOMIC DNA]</scope>
    <source>
        <tissue evidence="1">Muscle</tissue>
    </source>
</reference>
<evidence type="ECO:0000313" key="1">
    <source>
        <dbReference type="EMBL" id="MPD04645.1"/>
    </source>
</evidence>
<accession>A0A5B7KJ89</accession>
<name>A0A5B7KJ89_PORTR</name>
<proteinExistence type="predicted"/>
<evidence type="ECO:0000313" key="2">
    <source>
        <dbReference type="Proteomes" id="UP000324222"/>
    </source>
</evidence>
<protein>
    <submittedName>
        <fullName evidence="1">Uncharacterized protein</fullName>
    </submittedName>
</protein>